<gene>
    <name evidence="2" type="ORF">CAMRE0001_2519</name>
</gene>
<dbReference type="EMBL" id="ACFU01000022">
    <property type="protein sequence ID" value="EEF13358.1"/>
    <property type="molecule type" value="Genomic_DNA"/>
</dbReference>
<evidence type="ECO:0000256" key="1">
    <source>
        <dbReference type="SAM" id="MobiDB-lite"/>
    </source>
</evidence>
<comment type="caution">
    <text evidence="2">The sequence shown here is derived from an EMBL/GenBank/DDBJ whole genome shotgun (WGS) entry which is preliminary data.</text>
</comment>
<reference evidence="2 3" key="1">
    <citation type="submission" date="2008-08" db="EMBL/GenBank/DDBJ databases">
        <authorList>
            <person name="Madupu R."/>
            <person name="Durkin A.S."/>
            <person name="Torralba M."/>
            <person name="Methe B."/>
            <person name="Sutton G.G."/>
            <person name="Strausberg R.L."/>
            <person name="Nelson K.E."/>
        </authorList>
    </citation>
    <scope>NUCLEOTIDE SEQUENCE [LARGE SCALE GENOMIC DNA]</scope>
    <source>
        <strain evidence="2 3">RM3267</strain>
    </source>
</reference>
<organism evidence="2 3">
    <name type="scientific">Campylobacter rectus RM3267</name>
    <dbReference type="NCBI Taxonomy" id="553218"/>
    <lineage>
        <taxon>Bacteria</taxon>
        <taxon>Pseudomonadati</taxon>
        <taxon>Campylobacterota</taxon>
        <taxon>Epsilonproteobacteria</taxon>
        <taxon>Campylobacterales</taxon>
        <taxon>Campylobacteraceae</taxon>
        <taxon>Campylobacter</taxon>
    </lineage>
</organism>
<proteinExistence type="predicted"/>
<keyword evidence="3" id="KW-1185">Reference proteome</keyword>
<evidence type="ECO:0000313" key="3">
    <source>
        <dbReference type="Proteomes" id="UP000003082"/>
    </source>
</evidence>
<accession>B9D3Q5</accession>
<dbReference type="AlphaFoldDB" id="B9D3Q5"/>
<name>B9D3Q5_CAMRE</name>
<dbReference type="Proteomes" id="UP000003082">
    <property type="component" value="Unassembled WGS sequence"/>
</dbReference>
<evidence type="ECO:0000313" key="2">
    <source>
        <dbReference type="EMBL" id="EEF13358.1"/>
    </source>
</evidence>
<feature type="compositionally biased region" description="Polar residues" evidence="1">
    <location>
        <begin position="46"/>
        <end position="58"/>
    </location>
</feature>
<sequence>MPLNLVAKFISRTASNLCERRSPEILSFDFKKAVSQTKTKRRNKASRNSLSNSDKFCY</sequence>
<protein>
    <submittedName>
        <fullName evidence="2">Uncharacterized protein</fullName>
    </submittedName>
</protein>
<feature type="region of interest" description="Disordered" evidence="1">
    <location>
        <begin position="37"/>
        <end position="58"/>
    </location>
</feature>